<accession>A0A0C3D071</accession>
<dbReference type="AlphaFoldDB" id="A0A0C3D071"/>
<gene>
    <name evidence="2" type="ORF">M413DRAFT_438943</name>
</gene>
<keyword evidence="1" id="KW-0472">Membrane</keyword>
<feature type="transmembrane region" description="Helical" evidence="1">
    <location>
        <begin position="175"/>
        <end position="193"/>
    </location>
</feature>
<keyword evidence="1" id="KW-0812">Transmembrane</keyword>
<sequence>MTDLYPIRLKPIGSQSVFTSIRGQHSLEFQNSNSRWHPKITVYRLLVISTTISLGSAKAAATFNGKSYVSITIEWISGVAVFCSLFMVGWFEGDSSHYPKLAWLFESDLIRLTWRAFKKTGPNYTSEEQQRTVSLDGEYPPITGYRLLVSGSVFIFGMVKAYLSYIGLGGAANALDWTFGVLVTSGLYVLGLYENNSANKMPYFFETHYGSEIYSGGWFISRIAMYLTGLALAIGFSWCWHQGLQLLHESNQTDFLEIYDGTKQDGPPTFLAEVHNMSMRCMMDGMAYLGILVGVGGSLHFLREIVSAFAQLSVVRKVAKSLRQAVLCISEPISRKFDESAFETPIWVKETVRLITKSYLFLKRFGVHILLFAIATVVCAVLAFYFLGFPFRIFHKTESQAEFNSMLFFGIGYTFFSVGLGGAACYGLLHSVRQLLQPFLEDLDVPYGERIML</sequence>
<reference evidence="2 3" key="1">
    <citation type="submission" date="2014-04" db="EMBL/GenBank/DDBJ databases">
        <authorList>
            <consortium name="DOE Joint Genome Institute"/>
            <person name="Kuo A."/>
            <person name="Gay G."/>
            <person name="Dore J."/>
            <person name="Kohler A."/>
            <person name="Nagy L.G."/>
            <person name="Floudas D."/>
            <person name="Copeland A."/>
            <person name="Barry K.W."/>
            <person name="Cichocki N."/>
            <person name="Veneault-Fourrey C."/>
            <person name="LaButti K."/>
            <person name="Lindquist E.A."/>
            <person name="Lipzen A."/>
            <person name="Lundell T."/>
            <person name="Morin E."/>
            <person name="Murat C."/>
            <person name="Sun H."/>
            <person name="Tunlid A."/>
            <person name="Henrissat B."/>
            <person name="Grigoriev I.V."/>
            <person name="Hibbett D.S."/>
            <person name="Martin F."/>
            <person name="Nordberg H.P."/>
            <person name="Cantor M.N."/>
            <person name="Hua S.X."/>
        </authorList>
    </citation>
    <scope>NUCLEOTIDE SEQUENCE [LARGE SCALE GENOMIC DNA]</scope>
    <source>
        <strain evidence="3">h7</strain>
    </source>
</reference>
<feature type="transmembrane region" description="Helical" evidence="1">
    <location>
        <begin position="407"/>
        <end position="429"/>
    </location>
</feature>
<dbReference type="EMBL" id="KN831768">
    <property type="protein sequence ID" value="KIM49824.1"/>
    <property type="molecule type" value="Genomic_DNA"/>
</dbReference>
<feature type="transmembrane region" description="Helical" evidence="1">
    <location>
        <begin position="68"/>
        <end position="91"/>
    </location>
</feature>
<protein>
    <submittedName>
        <fullName evidence="2">Uncharacterized protein</fullName>
    </submittedName>
</protein>
<dbReference type="HOGENOM" id="CLU_625617_0_0_1"/>
<evidence type="ECO:0000313" key="2">
    <source>
        <dbReference type="EMBL" id="KIM49824.1"/>
    </source>
</evidence>
<feature type="transmembrane region" description="Helical" evidence="1">
    <location>
        <begin position="144"/>
        <end position="163"/>
    </location>
</feature>
<keyword evidence="1" id="KW-1133">Transmembrane helix</keyword>
<dbReference type="Proteomes" id="UP000053424">
    <property type="component" value="Unassembled WGS sequence"/>
</dbReference>
<reference evidence="3" key="2">
    <citation type="submission" date="2015-01" db="EMBL/GenBank/DDBJ databases">
        <title>Evolutionary Origins and Diversification of the Mycorrhizal Mutualists.</title>
        <authorList>
            <consortium name="DOE Joint Genome Institute"/>
            <consortium name="Mycorrhizal Genomics Consortium"/>
            <person name="Kohler A."/>
            <person name="Kuo A."/>
            <person name="Nagy L.G."/>
            <person name="Floudas D."/>
            <person name="Copeland A."/>
            <person name="Barry K.W."/>
            <person name="Cichocki N."/>
            <person name="Veneault-Fourrey C."/>
            <person name="LaButti K."/>
            <person name="Lindquist E.A."/>
            <person name="Lipzen A."/>
            <person name="Lundell T."/>
            <person name="Morin E."/>
            <person name="Murat C."/>
            <person name="Riley R."/>
            <person name="Ohm R."/>
            <person name="Sun H."/>
            <person name="Tunlid A."/>
            <person name="Henrissat B."/>
            <person name="Grigoriev I.V."/>
            <person name="Hibbett D.S."/>
            <person name="Martin F."/>
        </authorList>
    </citation>
    <scope>NUCLEOTIDE SEQUENCE [LARGE SCALE GENOMIC DNA]</scope>
    <source>
        <strain evidence="3">h7</strain>
    </source>
</reference>
<feature type="transmembrane region" description="Helical" evidence="1">
    <location>
        <begin position="365"/>
        <end position="387"/>
    </location>
</feature>
<proteinExistence type="predicted"/>
<evidence type="ECO:0000313" key="3">
    <source>
        <dbReference type="Proteomes" id="UP000053424"/>
    </source>
</evidence>
<keyword evidence="3" id="KW-1185">Reference proteome</keyword>
<evidence type="ECO:0000256" key="1">
    <source>
        <dbReference type="SAM" id="Phobius"/>
    </source>
</evidence>
<feature type="transmembrane region" description="Helical" evidence="1">
    <location>
        <begin position="213"/>
        <end position="240"/>
    </location>
</feature>
<dbReference type="OrthoDB" id="3058001at2759"/>
<name>A0A0C3D071_HEBCY</name>
<organism evidence="2 3">
    <name type="scientific">Hebeloma cylindrosporum</name>
    <dbReference type="NCBI Taxonomy" id="76867"/>
    <lineage>
        <taxon>Eukaryota</taxon>
        <taxon>Fungi</taxon>
        <taxon>Dikarya</taxon>
        <taxon>Basidiomycota</taxon>
        <taxon>Agaricomycotina</taxon>
        <taxon>Agaricomycetes</taxon>
        <taxon>Agaricomycetidae</taxon>
        <taxon>Agaricales</taxon>
        <taxon>Agaricineae</taxon>
        <taxon>Hymenogastraceae</taxon>
        <taxon>Hebeloma</taxon>
    </lineage>
</organism>